<dbReference type="InterPro" id="IPR024953">
    <property type="entry name" value="PP_kinase_middle"/>
</dbReference>
<dbReference type="AlphaFoldDB" id="A0A166FVS1"/>
<dbReference type="NCBIfam" id="NF003921">
    <property type="entry name" value="PRK05443.2-2"/>
    <property type="match status" value="1"/>
</dbReference>
<keyword evidence="7 8" id="KW-0460">Magnesium</keyword>
<dbReference type="NCBIfam" id="NF003917">
    <property type="entry name" value="PRK05443.1-1"/>
    <property type="match status" value="1"/>
</dbReference>
<dbReference type="InterPro" id="IPR003414">
    <property type="entry name" value="PP_kinase"/>
</dbReference>
<comment type="similarity">
    <text evidence="8 9">Belongs to the polyphosphate kinase 1 (PPK1) family.</text>
</comment>
<keyword evidence="6 8" id="KW-0067">ATP-binding</keyword>
<evidence type="ECO:0000313" key="13">
    <source>
        <dbReference type="Proteomes" id="UP000076480"/>
    </source>
</evidence>
<dbReference type="PROSITE" id="PS50035">
    <property type="entry name" value="PLD"/>
    <property type="match status" value="1"/>
</dbReference>
<comment type="PTM">
    <text evidence="8 9">An intermediate of this reaction is the autophosphorylated ppk in which a phosphate is covalently linked to a histidine residue through a N-P bond.</text>
</comment>
<comment type="catalytic activity">
    <reaction evidence="8 9">
        <text>[phosphate](n) + ATP = [phosphate](n+1) + ADP</text>
        <dbReference type="Rhea" id="RHEA:19573"/>
        <dbReference type="Rhea" id="RHEA-COMP:9859"/>
        <dbReference type="Rhea" id="RHEA-COMP:14280"/>
        <dbReference type="ChEBI" id="CHEBI:16838"/>
        <dbReference type="ChEBI" id="CHEBI:30616"/>
        <dbReference type="ChEBI" id="CHEBI:456216"/>
        <dbReference type="EC" id="2.7.4.1"/>
    </reaction>
</comment>
<evidence type="ECO:0000256" key="8">
    <source>
        <dbReference type="HAMAP-Rule" id="MF_00347"/>
    </source>
</evidence>
<dbReference type="EC" id="2.7.4.1" evidence="8 9"/>
<dbReference type="NCBIfam" id="TIGR03705">
    <property type="entry name" value="poly_P_kin"/>
    <property type="match status" value="1"/>
</dbReference>
<proteinExistence type="inferred from homology"/>
<keyword evidence="3 8" id="KW-0479">Metal-binding</keyword>
<comment type="cofactor">
    <cofactor evidence="8">
        <name>Mg(2+)</name>
        <dbReference type="ChEBI" id="CHEBI:18420"/>
    </cofactor>
</comment>
<protein>
    <recommendedName>
        <fullName evidence="8 9">Polyphosphate kinase</fullName>
        <ecNumber evidence="8 9">2.7.4.1</ecNumber>
    </recommendedName>
    <alternativeName>
        <fullName evidence="8">ATP-polyphosphate phosphotransferase</fullName>
    </alternativeName>
    <alternativeName>
        <fullName evidence="8">Polyphosphoric acid kinase</fullName>
    </alternativeName>
</protein>
<dbReference type="GO" id="GO:0005524">
    <property type="term" value="F:ATP binding"/>
    <property type="evidence" value="ECO:0007669"/>
    <property type="project" value="UniProtKB-KW"/>
</dbReference>
<evidence type="ECO:0000256" key="9">
    <source>
        <dbReference type="RuleBase" id="RU003800"/>
    </source>
</evidence>
<dbReference type="OrthoDB" id="9761456at2"/>
<dbReference type="PANTHER" id="PTHR30218">
    <property type="entry name" value="POLYPHOSPHATE KINASE"/>
    <property type="match status" value="1"/>
</dbReference>
<feature type="binding site" evidence="8">
    <location>
        <position position="592"/>
    </location>
    <ligand>
        <name>ATP</name>
        <dbReference type="ChEBI" id="CHEBI:30616"/>
    </ligand>
</feature>
<dbReference type="EMBL" id="JYDC01000103">
    <property type="protein sequence ID" value="KZL35865.1"/>
    <property type="molecule type" value="Genomic_DNA"/>
</dbReference>
<feature type="binding site" evidence="8">
    <location>
        <position position="564"/>
    </location>
    <ligand>
        <name>ATP</name>
        <dbReference type="ChEBI" id="CHEBI:30616"/>
    </ligand>
</feature>
<dbReference type="HAMAP" id="MF_00347">
    <property type="entry name" value="Polyphosphate_kinase"/>
    <property type="match status" value="1"/>
</dbReference>
<gene>
    <name evidence="8" type="primary">ppk</name>
    <name evidence="12" type="ORF">TY91_14740</name>
</gene>
<dbReference type="Proteomes" id="UP000076480">
    <property type="component" value="Unassembled WGS sequence"/>
</dbReference>
<dbReference type="Pfam" id="PF13089">
    <property type="entry name" value="PP_kinase_N"/>
    <property type="match status" value="1"/>
</dbReference>
<feature type="domain" description="PLD phosphodiesterase" evidence="11">
    <location>
        <begin position="587"/>
        <end position="617"/>
    </location>
</feature>
<feature type="active site" description="Phosphohistidine intermediate" evidence="8">
    <location>
        <position position="435"/>
    </location>
</feature>
<dbReference type="SUPFAM" id="SSF143724">
    <property type="entry name" value="PHP14-like"/>
    <property type="match status" value="1"/>
</dbReference>
<dbReference type="Pfam" id="PF17941">
    <property type="entry name" value="PP_kinase_C_1"/>
    <property type="match status" value="1"/>
</dbReference>
<dbReference type="Pfam" id="PF02503">
    <property type="entry name" value="PP_kinase"/>
    <property type="match status" value="1"/>
</dbReference>
<dbReference type="Gene3D" id="3.30.870.10">
    <property type="entry name" value="Endonuclease Chain A"/>
    <property type="match status" value="2"/>
</dbReference>
<feature type="binding site" evidence="8">
    <location>
        <position position="405"/>
    </location>
    <ligand>
        <name>Mg(2+)</name>
        <dbReference type="ChEBI" id="CHEBI:18420"/>
    </ligand>
</feature>
<feature type="region of interest" description="Disordered" evidence="10">
    <location>
        <begin position="696"/>
        <end position="724"/>
    </location>
</feature>
<dbReference type="InterPro" id="IPR025200">
    <property type="entry name" value="PPK_C_dom2"/>
</dbReference>
<dbReference type="SUPFAM" id="SSF140356">
    <property type="entry name" value="PPK N-terminal domain-like"/>
    <property type="match status" value="1"/>
</dbReference>
<evidence type="ECO:0000256" key="10">
    <source>
        <dbReference type="SAM" id="MobiDB-lite"/>
    </source>
</evidence>
<evidence type="ECO:0000313" key="12">
    <source>
        <dbReference type="EMBL" id="KZL35865.1"/>
    </source>
</evidence>
<name>A0A166FVS1_SECCO</name>
<evidence type="ECO:0000256" key="3">
    <source>
        <dbReference type="ARBA" id="ARBA00022723"/>
    </source>
</evidence>
<dbReference type="Gene3D" id="3.30.1840.10">
    <property type="entry name" value="Polyphosphate kinase middle domain"/>
    <property type="match status" value="1"/>
</dbReference>
<dbReference type="PATRIC" id="fig|33960.6.peg.99"/>
<dbReference type="GO" id="GO:0008976">
    <property type="term" value="F:polyphosphate kinase activity"/>
    <property type="evidence" value="ECO:0007669"/>
    <property type="project" value="UniProtKB-UniRule"/>
</dbReference>
<reference evidence="12 13" key="1">
    <citation type="submission" date="2015-02" db="EMBL/GenBank/DDBJ databases">
        <title>Draft genome sequence of Lactobacillus collinoides CUPV2371 isolated from a natural cider, the first genome sequence of a strain of this species.</title>
        <authorList>
            <person name="Puertas A.I."/>
            <person name="Spano G."/>
            <person name="Capozzi V."/>
            <person name="Lamontanara A."/>
            <person name="Orru L."/>
            <person name="Duenas M.T."/>
        </authorList>
    </citation>
    <scope>NUCLEOTIDE SEQUENCE [LARGE SCALE GENOMIC DNA]</scope>
    <source>
        <strain evidence="12 13">237</strain>
    </source>
</reference>
<dbReference type="Gene3D" id="1.20.58.310">
    <property type="entry name" value="Polyphosphate kinase N-terminal domain"/>
    <property type="match status" value="1"/>
</dbReference>
<dbReference type="PANTHER" id="PTHR30218:SF0">
    <property type="entry name" value="POLYPHOSPHATE KINASE"/>
    <property type="match status" value="1"/>
</dbReference>
<dbReference type="PIRSF" id="PIRSF015589">
    <property type="entry name" value="PP_kinase"/>
    <property type="match status" value="1"/>
</dbReference>
<evidence type="ECO:0000256" key="2">
    <source>
        <dbReference type="ARBA" id="ARBA00022679"/>
    </source>
</evidence>
<dbReference type="GO" id="GO:0006799">
    <property type="term" value="P:polyphosphate biosynthetic process"/>
    <property type="evidence" value="ECO:0007669"/>
    <property type="project" value="UniProtKB-UniRule"/>
</dbReference>
<dbReference type="NCBIfam" id="NF003920">
    <property type="entry name" value="PRK05443.2-1"/>
    <property type="match status" value="1"/>
</dbReference>
<dbReference type="SUPFAM" id="SSF56024">
    <property type="entry name" value="Phospholipase D/nuclease"/>
    <property type="match status" value="2"/>
</dbReference>
<dbReference type="InterPro" id="IPR025198">
    <property type="entry name" value="PPK_N_dom"/>
</dbReference>
<comment type="function">
    <text evidence="8 9">Catalyzes the reversible transfer of the terminal phosphate of ATP to form a long-chain polyphosphate (polyP).</text>
</comment>
<keyword evidence="4 8" id="KW-0547">Nucleotide-binding</keyword>
<dbReference type="Pfam" id="PF13090">
    <property type="entry name" value="PP_kinase_C"/>
    <property type="match status" value="1"/>
</dbReference>
<dbReference type="InterPro" id="IPR036832">
    <property type="entry name" value="PPK_N_dom_sf"/>
</dbReference>
<evidence type="ECO:0000256" key="5">
    <source>
        <dbReference type="ARBA" id="ARBA00022777"/>
    </source>
</evidence>
<dbReference type="RefSeq" id="WP_063285761.1">
    <property type="nucleotide sequence ID" value="NZ_JYDC01000103.1"/>
</dbReference>
<feature type="binding site" evidence="8">
    <location>
        <position position="375"/>
    </location>
    <ligand>
        <name>Mg(2+)</name>
        <dbReference type="ChEBI" id="CHEBI:18420"/>
    </ligand>
</feature>
<accession>A0A166FVS1</accession>
<dbReference type="NCBIfam" id="NF003918">
    <property type="entry name" value="PRK05443.1-2"/>
    <property type="match status" value="1"/>
</dbReference>
<dbReference type="GO" id="GO:0046872">
    <property type="term" value="F:metal ion binding"/>
    <property type="evidence" value="ECO:0007669"/>
    <property type="project" value="UniProtKB-KW"/>
</dbReference>
<feature type="binding site" evidence="8">
    <location>
        <position position="51"/>
    </location>
    <ligand>
        <name>ATP</name>
        <dbReference type="ChEBI" id="CHEBI:30616"/>
    </ligand>
</feature>
<dbReference type="GO" id="GO:0009358">
    <property type="term" value="C:polyphosphate kinase complex"/>
    <property type="evidence" value="ECO:0007669"/>
    <property type="project" value="InterPro"/>
</dbReference>
<evidence type="ECO:0000256" key="1">
    <source>
        <dbReference type="ARBA" id="ARBA00022553"/>
    </source>
</evidence>
<feature type="binding site" evidence="8">
    <location>
        <position position="468"/>
    </location>
    <ligand>
        <name>ATP</name>
        <dbReference type="ChEBI" id="CHEBI:30616"/>
    </ligand>
</feature>
<evidence type="ECO:0000259" key="11">
    <source>
        <dbReference type="PROSITE" id="PS50035"/>
    </source>
</evidence>
<keyword evidence="13" id="KW-1185">Reference proteome</keyword>
<evidence type="ECO:0000256" key="4">
    <source>
        <dbReference type="ARBA" id="ARBA00022741"/>
    </source>
</evidence>
<evidence type="ECO:0000256" key="7">
    <source>
        <dbReference type="ARBA" id="ARBA00022842"/>
    </source>
</evidence>
<dbReference type="InterPro" id="IPR001736">
    <property type="entry name" value="PLipase_D/transphosphatidylase"/>
</dbReference>
<dbReference type="InterPro" id="IPR041108">
    <property type="entry name" value="PP_kinase_C_1"/>
</dbReference>
<dbReference type="InterPro" id="IPR036830">
    <property type="entry name" value="PP_kinase_middle_dom_sf"/>
</dbReference>
<evidence type="ECO:0000256" key="6">
    <source>
        <dbReference type="ARBA" id="ARBA00022840"/>
    </source>
</evidence>
<keyword evidence="5 8" id="KW-0418">Kinase</keyword>
<organism evidence="12 13">
    <name type="scientific">Secundilactobacillus collinoides</name>
    <name type="common">Lactobacillus collinoides</name>
    <dbReference type="NCBI Taxonomy" id="33960"/>
    <lineage>
        <taxon>Bacteria</taxon>
        <taxon>Bacillati</taxon>
        <taxon>Bacillota</taxon>
        <taxon>Bacilli</taxon>
        <taxon>Lactobacillales</taxon>
        <taxon>Lactobacillaceae</taxon>
        <taxon>Secundilactobacillus</taxon>
    </lineage>
</organism>
<keyword evidence="1 8" id="KW-0597">Phosphoprotein</keyword>
<sequence length="724" mass="82496">MSEKIDYNNFDYYTNRELSWLDFNDWVLEEARDEANPFLERLSFLSITQSNLDEFFMVRVASLAKLAAVNYPEPEASGMTAEEQLKAVNQKAHVQLTKQYQTLDNLLPDCERLGIHLKTVKQLTDKQYQYIKNYFHDDLYPVLTPMADDSSRPFPFIANDTLNLAIQLKKGGNDEPLYATLQIPDVFPRVLRLPDDDNAFILIEDVVKEFVSQLFVNYKIKSSSAFRVIRDMDLDVAEEDTSDLLKEVQQQLKLREHGDVIRLEVESSISKKLLKRLTTELNVEPFAIYEVQGPLDLTFLKHVVKETNGHDDLKYPKYKAYQPKALSAQSNIFDAISQHDWLMQHPYDKFDPVVEFIRQASSDPDTLAIKMTLYRVSGDSPIIRYLGQAAQNGKQVTVLVEVKARFDEQNNVHWAKKLETMGCHVIYGLIGLKTHCKLSLVVRREENGIRRYMHMGTGNYNDATAHFYTDMGLFTANNDMGIDATNIFNMLSGYSRPPFFHELHISPEGIRDFIDEKLDAAIQVVKDGGTAHVQMKMNSLSDQEIIAHLYRASHAGVEIDIIVRGICCLRTGIKDVSDNITVHSIVGRFLEHSRIYIFDFNGEQTVFLSSADMMTRNLNRRVELLFPVKQSDLRDRVLAIYDIMWTDNVKTRVLAADNTYKRVSRGGKPANESQAVFVADAEKKVAFAQARAEQNKLSSLQSAGERQPETPDQSDSANPDGSDA</sequence>
<dbReference type="CDD" id="cd09168">
    <property type="entry name" value="PLDc_PaPPK1_C2_like"/>
    <property type="match status" value="1"/>
</dbReference>
<dbReference type="FunFam" id="3.30.870.10:FF:000001">
    <property type="entry name" value="Polyphosphate kinase"/>
    <property type="match status" value="1"/>
</dbReference>
<comment type="caution">
    <text evidence="12">The sequence shown here is derived from an EMBL/GenBank/DDBJ whole genome shotgun (WGS) entry which is preliminary data.</text>
</comment>
<keyword evidence="2 8" id="KW-0808">Transferase</keyword>
<dbReference type="CDD" id="cd09165">
    <property type="entry name" value="PLDc_PaPPK1_C1_like"/>
    <property type="match status" value="1"/>
</dbReference>